<accession>A0ABD6EVK4</accession>
<keyword evidence="2" id="KW-1185">Reference proteome</keyword>
<sequence>MKLELLAVPLLCSQDLITFKCIENSSEDKYLVYISELVHWMRPWYSAVTEIFFHSVTSVTDVPVCYGRRANIHGSDMSRQSKKNQSAVRGGENATTNNLWIPQLQQTKQRIKWPDSGMLARPSVTAQFTLIPLEV</sequence>
<name>A0ABD6EVK4_9BILA</name>
<reference evidence="1 2" key="1">
    <citation type="submission" date="2024-08" db="EMBL/GenBank/DDBJ databases">
        <title>Gnathostoma spinigerum genome.</title>
        <authorList>
            <person name="Gonzalez-Bertolin B."/>
            <person name="Monzon S."/>
            <person name="Zaballos A."/>
            <person name="Jimenez P."/>
            <person name="Dekumyoy P."/>
            <person name="Varona S."/>
            <person name="Cuesta I."/>
            <person name="Sumanam S."/>
            <person name="Adisakwattana P."/>
            <person name="Gasser R.B."/>
            <person name="Hernandez-Gonzalez A."/>
            <person name="Young N.D."/>
            <person name="Perteguer M.J."/>
        </authorList>
    </citation>
    <scope>NUCLEOTIDE SEQUENCE [LARGE SCALE GENOMIC DNA]</scope>
    <source>
        <strain evidence="1">AL3</strain>
        <tissue evidence="1">Liver</tissue>
    </source>
</reference>
<gene>
    <name evidence="1" type="ORF">AB6A40_008933</name>
</gene>
<comment type="caution">
    <text evidence="1">The sequence shown here is derived from an EMBL/GenBank/DDBJ whole genome shotgun (WGS) entry which is preliminary data.</text>
</comment>
<evidence type="ECO:0000313" key="1">
    <source>
        <dbReference type="EMBL" id="MFH4982224.1"/>
    </source>
</evidence>
<proteinExistence type="predicted"/>
<dbReference type="EMBL" id="JBGFUD010008791">
    <property type="protein sequence ID" value="MFH4982224.1"/>
    <property type="molecule type" value="Genomic_DNA"/>
</dbReference>
<dbReference type="Proteomes" id="UP001608902">
    <property type="component" value="Unassembled WGS sequence"/>
</dbReference>
<dbReference type="AlphaFoldDB" id="A0ABD6EVK4"/>
<organism evidence="1 2">
    <name type="scientific">Gnathostoma spinigerum</name>
    <dbReference type="NCBI Taxonomy" id="75299"/>
    <lineage>
        <taxon>Eukaryota</taxon>
        <taxon>Metazoa</taxon>
        <taxon>Ecdysozoa</taxon>
        <taxon>Nematoda</taxon>
        <taxon>Chromadorea</taxon>
        <taxon>Rhabditida</taxon>
        <taxon>Spirurina</taxon>
        <taxon>Gnathostomatomorpha</taxon>
        <taxon>Gnathostomatoidea</taxon>
        <taxon>Gnathostomatidae</taxon>
        <taxon>Gnathostoma</taxon>
    </lineage>
</organism>
<evidence type="ECO:0000313" key="2">
    <source>
        <dbReference type="Proteomes" id="UP001608902"/>
    </source>
</evidence>
<protein>
    <submittedName>
        <fullName evidence="1">Uncharacterized protein</fullName>
    </submittedName>
</protein>